<name>A0AAV7XFZ3_9NEOP</name>
<keyword evidence="4" id="KW-1015">Disulfide bond</keyword>
<dbReference type="SUPFAM" id="SSF50494">
    <property type="entry name" value="Trypsin-like serine proteases"/>
    <property type="match status" value="2"/>
</dbReference>
<feature type="domain" description="Peptidase S1" evidence="7">
    <location>
        <begin position="63"/>
        <end position="307"/>
    </location>
</feature>
<dbReference type="InterPro" id="IPR018114">
    <property type="entry name" value="TRYPSIN_HIS"/>
</dbReference>
<reference evidence="8" key="1">
    <citation type="submission" date="2022-12" db="EMBL/GenBank/DDBJ databases">
        <title>Chromosome-level genome assembly of the bean flower thrips Megalurothrips usitatus.</title>
        <authorList>
            <person name="Ma L."/>
            <person name="Liu Q."/>
            <person name="Li H."/>
            <person name="Cai W."/>
        </authorList>
    </citation>
    <scope>NUCLEOTIDE SEQUENCE</scope>
    <source>
        <strain evidence="8">Cailab_2022a</strain>
    </source>
</reference>
<dbReference type="PRINTS" id="PR00722">
    <property type="entry name" value="CHYMOTRYPSIN"/>
</dbReference>
<dbReference type="InterPro" id="IPR043504">
    <property type="entry name" value="Peptidase_S1_PA_chymotrypsin"/>
</dbReference>
<proteinExistence type="inferred from homology"/>
<dbReference type="Pfam" id="PF00089">
    <property type="entry name" value="Trypsin"/>
    <property type="match status" value="1"/>
</dbReference>
<evidence type="ECO:0000256" key="5">
    <source>
        <dbReference type="ARBA" id="ARBA00023180"/>
    </source>
</evidence>
<dbReference type="AlphaFoldDB" id="A0AAV7XFZ3"/>
<dbReference type="PANTHER" id="PTHR24256">
    <property type="entry name" value="TRYPTASE-RELATED"/>
    <property type="match status" value="1"/>
</dbReference>
<keyword evidence="3" id="KW-0732">Signal</keyword>
<dbReference type="EMBL" id="JAPTSV010000011">
    <property type="protein sequence ID" value="KAJ1522494.1"/>
    <property type="molecule type" value="Genomic_DNA"/>
</dbReference>
<keyword evidence="2" id="KW-0964">Secreted</keyword>
<protein>
    <recommendedName>
        <fullName evidence="7">Peptidase S1 domain-containing protein</fullName>
    </recommendedName>
</protein>
<dbReference type="PROSITE" id="PS50240">
    <property type="entry name" value="TRYPSIN_DOM"/>
    <property type="match status" value="1"/>
</dbReference>
<dbReference type="FunFam" id="2.40.10.10:FF:000054">
    <property type="entry name" value="Complement C1r subcomponent"/>
    <property type="match status" value="1"/>
</dbReference>
<evidence type="ECO:0000256" key="4">
    <source>
        <dbReference type="ARBA" id="ARBA00023157"/>
    </source>
</evidence>
<evidence type="ECO:0000313" key="9">
    <source>
        <dbReference type="Proteomes" id="UP001075354"/>
    </source>
</evidence>
<evidence type="ECO:0000259" key="7">
    <source>
        <dbReference type="PROSITE" id="PS50240"/>
    </source>
</evidence>
<sequence>MSRPALPGTVAKFRCRPLHEFLFGYLPAAGFESRCSSAGDWSVQPFRCVPICGQPTGRGVEFIRNGNMSTSAADFPWHVTVYDKATPKNVKQICGGTLISTKYFVSAAHCFHNGKTAFPASRYVAGFGKVKRSANDTEPTEQFRETSKIFTNGYKGARELHSNDIALVELKEDVDITSWTMPVCVDWGLELPDLQHGEKGAVVGFGGERPTKELHFALLPFAKSDECRKNVSDILAVFNKLKDKFCIGFVNRTQVSKGDSGGGIAFPSTDRVWFLRGVVSIGDSARTTYSFFTNVTHYVPWMAGIIQRGEVTGRRCGIGGSQSEGSEIHDFPWDVDVFYKQTSSRHPERLQTGALIRPNLAITQSRTVSSTGQPVDLSEYPAAWLWVTPSRNITSIPNPEMTGNVSEVVRVFFPGDVLAASGRLYNLVLLELRQPLQLMPVCLDWTGTTLLQGQHGTVRADG</sequence>
<keyword evidence="5" id="KW-0325">Glycoprotein</keyword>
<dbReference type="SMART" id="SM00020">
    <property type="entry name" value="Tryp_SPc"/>
    <property type="match status" value="1"/>
</dbReference>
<keyword evidence="9" id="KW-1185">Reference proteome</keyword>
<dbReference type="GO" id="GO:0006508">
    <property type="term" value="P:proteolysis"/>
    <property type="evidence" value="ECO:0007669"/>
    <property type="project" value="InterPro"/>
</dbReference>
<evidence type="ECO:0000256" key="1">
    <source>
        <dbReference type="ARBA" id="ARBA00004613"/>
    </source>
</evidence>
<dbReference type="GO" id="GO:0005576">
    <property type="term" value="C:extracellular region"/>
    <property type="evidence" value="ECO:0007669"/>
    <property type="project" value="UniProtKB-SubCell"/>
</dbReference>
<dbReference type="PROSITE" id="PS00134">
    <property type="entry name" value="TRYPSIN_HIS"/>
    <property type="match status" value="1"/>
</dbReference>
<comment type="subcellular location">
    <subcellularLocation>
        <location evidence="1">Secreted</location>
    </subcellularLocation>
</comment>
<gene>
    <name evidence="8" type="ORF">ONE63_001684</name>
</gene>
<comment type="similarity">
    <text evidence="6">Belongs to the peptidase S1 family. CLIP subfamily.</text>
</comment>
<dbReference type="GO" id="GO:0004252">
    <property type="term" value="F:serine-type endopeptidase activity"/>
    <property type="evidence" value="ECO:0007669"/>
    <property type="project" value="InterPro"/>
</dbReference>
<dbReference type="Proteomes" id="UP001075354">
    <property type="component" value="Chromosome 11"/>
</dbReference>
<dbReference type="InterPro" id="IPR051487">
    <property type="entry name" value="Ser/Thr_Proteases_Immune/Dev"/>
</dbReference>
<evidence type="ECO:0000256" key="2">
    <source>
        <dbReference type="ARBA" id="ARBA00022525"/>
    </source>
</evidence>
<evidence type="ECO:0000256" key="3">
    <source>
        <dbReference type="ARBA" id="ARBA00022729"/>
    </source>
</evidence>
<evidence type="ECO:0000256" key="6">
    <source>
        <dbReference type="ARBA" id="ARBA00024195"/>
    </source>
</evidence>
<dbReference type="Gene3D" id="2.40.10.10">
    <property type="entry name" value="Trypsin-like serine proteases"/>
    <property type="match status" value="2"/>
</dbReference>
<comment type="caution">
    <text evidence="8">The sequence shown here is derived from an EMBL/GenBank/DDBJ whole genome shotgun (WGS) entry which is preliminary data.</text>
</comment>
<dbReference type="CDD" id="cd00190">
    <property type="entry name" value="Tryp_SPc"/>
    <property type="match status" value="1"/>
</dbReference>
<organism evidence="8 9">
    <name type="scientific">Megalurothrips usitatus</name>
    <name type="common">bean blossom thrips</name>
    <dbReference type="NCBI Taxonomy" id="439358"/>
    <lineage>
        <taxon>Eukaryota</taxon>
        <taxon>Metazoa</taxon>
        <taxon>Ecdysozoa</taxon>
        <taxon>Arthropoda</taxon>
        <taxon>Hexapoda</taxon>
        <taxon>Insecta</taxon>
        <taxon>Pterygota</taxon>
        <taxon>Neoptera</taxon>
        <taxon>Paraneoptera</taxon>
        <taxon>Thysanoptera</taxon>
        <taxon>Terebrantia</taxon>
        <taxon>Thripoidea</taxon>
        <taxon>Thripidae</taxon>
        <taxon>Megalurothrips</taxon>
    </lineage>
</organism>
<dbReference type="InterPro" id="IPR001314">
    <property type="entry name" value="Peptidase_S1A"/>
</dbReference>
<accession>A0AAV7XFZ3</accession>
<evidence type="ECO:0000313" key="8">
    <source>
        <dbReference type="EMBL" id="KAJ1522494.1"/>
    </source>
</evidence>
<dbReference type="InterPro" id="IPR001254">
    <property type="entry name" value="Trypsin_dom"/>
</dbReference>
<dbReference type="InterPro" id="IPR009003">
    <property type="entry name" value="Peptidase_S1_PA"/>
</dbReference>